<protein>
    <recommendedName>
        <fullName evidence="1">DUF6546 domain-containing protein</fullName>
    </recommendedName>
</protein>
<dbReference type="Pfam" id="PF20183">
    <property type="entry name" value="DUF6546"/>
    <property type="match status" value="1"/>
</dbReference>
<sequence length="441" mass="49821">MVLEELEMVNERHDLSAWASVSKEWQSFFEPQNFHHLQISYPGSDVDYLDHIINSHRRNYIRKVSLHVVLEEYDSTHGFDQPEITDTIRANNKLFSQALKQLFNSLSAWIDRSSTGGIELELSASSPSDEHHPRSHRVLAAGHDLSRVISLNSKRRLLGNLLDLSSGKLKLDQVSIVSHLSVTRHCYRSMSRTALAKILSSLCRLQTISYEPWRAVGPWDRGHLKREEAMIMLFECVSKSATVKEVSLWEAQSCMHKNPSFPRFANAALVSSAVNASYNLQGFTQFDAVNANDFFRHASMDEPGNPTGLPNSLRIWPALQYLGLTMQIGDQVSLPSSLECLLLEASRAALRMPLLEAMEIVAPGDGEGFAFSFKVGRDSALLTVVSTWQLALSRKVVRSWRSVASRCAQREFAFENRVVNMKSPNRAKGALRLMRLLRERR</sequence>
<evidence type="ECO:0000259" key="1">
    <source>
        <dbReference type="Pfam" id="PF20183"/>
    </source>
</evidence>
<dbReference type="AlphaFoldDB" id="A0A1G4BEE5"/>
<accession>A0A1G4BEE5</accession>
<dbReference type="STRING" id="1209926.A0A1G4BEE5"/>
<dbReference type="OrthoDB" id="4840822at2759"/>
<evidence type="ECO:0000313" key="3">
    <source>
        <dbReference type="Proteomes" id="UP000176998"/>
    </source>
</evidence>
<gene>
    <name evidence="2" type="ORF">CORC01_05054</name>
</gene>
<name>A0A1G4BEE5_9PEZI</name>
<feature type="domain" description="DUF6546" evidence="1">
    <location>
        <begin position="242"/>
        <end position="436"/>
    </location>
</feature>
<reference evidence="2 3" key="1">
    <citation type="submission" date="2016-09" db="EMBL/GenBank/DDBJ databases">
        <authorList>
            <person name="Capua I."/>
            <person name="De Benedictis P."/>
            <person name="Joannis T."/>
            <person name="Lombin L.H."/>
            <person name="Cattoli G."/>
        </authorList>
    </citation>
    <scope>NUCLEOTIDE SEQUENCE [LARGE SCALE GENOMIC DNA]</scope>
    <source>
        <strain evidence="2 3">IMI 309357</strain>
    </source>
</reference>
<organism evidence="2 3">
    <name type="scientific">Colletotrichum orchidophilum</name>
    <dbReference type="NCBI Taxonomy" id="1209926"/>
    <lineage>
        <taxon>Eukaryota</taxon>
        <taxon>Fungi</taxon>
        <taxon>Dikarya</taxon>
        <taxon>Ascomycota</taxon>
        <taxon>Pezizomycotina</taxon>
        <taxon>Sordariomycetes</taxon>
        <taxon>Hypocreomycetidae</taxon>
        <taxon>Glomerellales</taxon>
        <taxon>Glomerellaceae</taxon>
        <taxon>Colletotrichum</taxon>
    </lineage>
</organism>
<dbReference type="EMBL" id="MJBS01000034">
    <property type="protein sequence ID" value="OHE99696.1"/>
    <property type="molecule type" value="Genomic_DNA"/>
</dbReference>
<keyword evidence="3" id="KW-1185">Reference proteome</keyword>
<dbReference type="Proteomes" id="UP000176998">
    <property type="component" value="Unassembled WGS sequence"/>
</dbReference>
<evidence type="ECO:0000313" key="2">
    <source>
        <dbReference type="EMBL" id="OHE99696.1"/>
    </source>
</evidence>
<dbReference type="RefSeq" id="XP_022476842.1">
    <property type="nucleotide sequence ID" value="XM_022616701.1"/>
</dbReference>
<dbReference type="GeneID" id="34558211"/>
<dbReference type="InterPro" id="IPR046676">
    <property type="entry name" value="DUF6546"/>
</dbReference>
<comment type="caution">
    <text evidence="2">The sequence shown here is derived from an EMBL/GenBank/DDBJ whole genome shotgun (WGS) entry which is preliminary data.</text>
</comment>
<proteinExistence type="predicted"/>